<feature type="region of interest" description="Disordered" evidence="1">
    <location>
        <begin position="1"/>
        <end position="29"/>
    </location>
</feature>
<name>L5LTY6_MYODS</name>
<keyword evidence="3" id="KW-1185">Reference proteome</keyword>
<sequence>MRRGSSGEISPSGERGSAGGASAPLRTPQVLTLRFAPHAGWQPLRSAQQDRKRNDSLVPKRGFVRAGAQCRAPGANADDGTAVPDARAASCEAHVTPSGLKMTVVAREGAGHRAAREEKLSLSPRPG</sequence>
<feature type="region of interest" description="Disordered" evidence="1">
    <location>
        <begin position="42"/>
        <end position="61"/>
    </location>
</feature>
<gene>
    <name evidence="2" type="ORF">MDA_GLEAN10021429</name>
</gene>
<evidence type="ECO:0000313" key="2">
    <source>
        <dbReference type="EMBL" id="ELK28938.1"/>
    </source>
</evidence>
<accession>L5LTY6</accession>
<proteinExistence type="predicted"/>
<organism evidence="2 3">
    <name type="scientific">Myotis davidii</name>
    <name type="common">David's myotis</name>
    <dbReference type="NCBI Taxonomy" id="225400"/>
    <lineage>
        <taxon>Eukaryota</taxon>
        <taxon>Metazoa</taxon>
        <taxon>Chordata</taxon>
        <taxon>Craniata</taxon>
        <taxon>Vertebrata</taxon>
        <taxon>Euteleostomi</taxon>
        <taxon>Mammalia</taxon>
        <taxon>Eutheria</taxon>
        <taxon>Laurasiatheria</taxon>
        <taxon>Chiroptera</taxon>
        <taxon>Yangochiroptera</taxon>
        <taxon>Vespertilionidae</taxon>
        <taxon>Myotis</taxon>
    </lineage>
</organism>
<protein>
    <submittedName>
        <fullName evidence="2">Uncharacterized protein</fullName>
    </submittedName>
</protein>
<feature type="compositionally biased region" description="Low complexity" evidence="1">
    <location>
        <begin position="10"/>
        <end position="23"/>
    </location>
</feature>
<dbReference type="AlphaFoldDB" id="L5LTY6"/>
<evidence type="ECO:0000313" key="3">
    <source>
        <dbReference type="Proteomes" id="UP000010556"/>
    </source>
</evidence>
<evidence type="ECO:0000256" key="1">
    <source>
        <dbReference type="SAM" id="MobiDB-lite"/>
    </source>
</evidence>
<reference evidence="3" key="1">
    <citation type="journal article" date="2013" name="Science">
        <title>Comparative analysis of bat genomes provides insight into the evolution of flight and immunity.</title>
        <authorList>
            <person name="Zhang G."/>
            <person name="Cowled C."/>
            <person name="Shi Z."/>
            <person name="Huang Z."/>
            <person name="Bishop-Lilly K.A."/>
            <person name="Fang X."/>
            <person name="Wynne J.W."/>
            <person name="Xiong Z."/>
            <person name="Baker M.L."/>
            <person name="Zhao W."/>
            <person name="Tachedjian M."/>
            <person name="Zhu Y."/>
            <person name="Zhou P."/>
            <person name="Jiang X."/>
            <person name="Ng J."/>
            <person name="Yang L."/>
            <person name="Wu L."/>
            <person name="Xiao J."/>
            <person name="Feng Y."/>
            <person name="Chen Y."/>
            <person name="Sun X."/>
            <person name="Zhang Y."/>
            <person name="Marsh G.A."/>
            <person name="Crameri G."/>
            <person name="Broder C.C."/>
            <person name="Frey K.G."/>
            <person name="Wang L.F."/>
            <person name="Wang J."/>
        </authorList>
    </citation>
    <scope>NUCLEOTIDE SEQUENCE [LARGE SCALE GENOMIC DNA]</scope>
</reference>
<dbReference type="Proteomes" id="UP000010556">
    <property type="component" value="Unassembled WGS sequence"/>
</dbReference>
<dbReference type="EMBL" id="KB108645">
    <property type="protein sequence ID" value="ELK28938.1"/>
    <property type="molecule type" value="Genomic_DNA"/>
</dbReference>